<dbReference type="InterPro" id="IPR003646">
    <property type="entry name" value="SH3-like_bac-type"/>
</dbReference>
<dbReference type="Pfam" id="PF08239">
    <property type="entry name" value="SH3_3"/>
    <property type="match status" value="1"/>
</dbReference>
<name>A0ABY4YIP3_9MICO</name>
<comment type="similarity">
    <text evidence="1">Belongs to the peptidase C40 family.</text>
</comment>
<dbReference type="PROSITE" id="PS51935">
    <property type="entry name" value="NLPC_P60"/>
    <property type="match status" value="1"/>
</dbReference>
<keyword evidence="2" id="KW-0645">Protease</keyword>
<dbReference type="InterPro" id="IPR038765">
    <property type="entry name" value="Papain-like_cys_pep_sf"/>
</dbReference>
<dbReference type="Proteomes" id="UP001056535">
    <property type="component" value="Chromosome"/>
</dbReference>
<dbReference type="Pfam" id="PF00877">
    <property type="entry name" value="NLPC_P60"/>
    <property type="match status" value="1"/>
</dbReference>
<feature type="signal peptide" evidence="5">
    <location>
        <begin position="1"/>
        <end position="48"/>
    </location>
</feature>
<dbReference type="SUPFAM" id="SSF54001">
    <property type="entry name" value="Cysteine proteinases"/>
    <property type="match status" value="1"/>
</dbReference>
<keyword evidence="3" id="KW-0378">Hydrolase</keyword>
<protein>
    <submittedName>
        <fullName evidence="7">NlpC/P60 family protein</fullName>
    </submittedName>
</protein>
<evidence type="ECO:0000313" key="7">
    <source>
        <dbReference type="EMBL" id="USQ76203.1"/>
    </source>
</evidence>
<evidence type="ECO:0000256" key="1">
    <source>
        <dbReference type="ARBA" id="ARBA00007074"/>
    </source>
</evidence>
<feature type="chain" id="PRO_5047351028" evidence="5">
    <location>
        <begin position="49"/>
        <end position="369"/>
    </location>
</feature>
<reference evidence="7" key="1">
    <citation type="submission" date="2022-06" db="EMBL/GenBank/DDBJ databases">
        <title>Ornithinimicrobium JY.X270.</title>
        <authorList>
            <person name="Huang Y."/>
        </authorList>
    </citation>
    <scope>NUCLEOTIDE SEQUENCE</scope>
    <source>
        <strain evidence="7">JY.X270</strain>
    </source>
</reference>
<keyword evidence="5" id="KW-0732">Signal</keyword>
<dbReference type="Gene3D" id="3.90.1720.10">
    <property type="entry name" value="endopeptidase domain like (from Nostoc punctiforme)"/>
    <property type="match status" value="1"/>
</dbReference>
<organism evidence="7 8">
    <name type="scientific">Ornithinimicrobium cryptoxanthini</name>
    <dbReference type="NCBI Taxonomy" id="2934161"/>
    <lineage>
        <taxon>Bacteria</taxon>
        <taxon>Bacillati</taxon>
        <taxon>Actinomycetota</taxon>
        <taxon>Actinomycetes</taxon>
        <taxon>Micrococcales</taxon>
        <taxon>Ornithinimicrobiaceae</taxon>
        <taxon>Ornithinimicrobium</taxon>
    </lineage>
</organism>
<evidence type="ECO:0000313" key="8">
    <source>
        <dbReference type="Proteomes" id="UP001056535"/>
    </source>
</evidence>
<sequence length="369" mass="38199">MPTSLPCHSSVRATTPKPVVTCRPRRALTTALAIALAVPLLTAGPSSAAPTVPVPATPVVLPMDNVLSVTMYTRTSVNVRSGPSTSHSVVGGYAKGTKVTGTWTSNGWLHLGNGRYVAGSVLVSTPPSSGDVTRYTRTSVNVRSGPSTSHSVVGGYPKGTKVTGTWTNGWLHIGNGRYVAGTVLVSTPPESSTEVTRYTRTSVNVRSGPSTSHSVVGGHAKGTELTGTLTSNGWLQTSASRYVAGSVLVTEDPTDNVSGSAILAEAEKYAGIMYRYGGTSPSTGFDCSGYTQYVFGQLGISLPRSAAAQQSYATPVSSPQPGDLVFWGSPAYHVGIYAGGGQIWDSGKPGIPVQKRNIFSGVSGYGRVN</sequence>
<dbReference type="InterPro" id="IPR000064">
    <property type="entry name" value="NLP_P60_dom"/>
</dbReference>
<keyword evidence="8" id="KW-1185">Reference proteome</keyword>
<dbReference type="SMART" id="SM00287">
    <property type="entry name" value="SH3b"/>
    <property type="match status" value="3"/>
</dbReference>
<evidence type="ECO:0000259" key="6">
    <source>
        <dbReference type="PROSITE" id="PS51935"/>
    </source>
</evidence>
<feature type="domain" description="NlpC/P60" evidence="6">
    <location>
        <begin position="256"/>
        <end position="369"/>
    </location>
</feature>
<dbReference type="Gene3D" id="2.30.30.40">
    <property type="entry name" value="SH3 Domains"/>
    <property type="match status" value="3"/>
</dbReference>
<evidence type="ECO:0000256" key="3">
    <source>
        <dbReference type="ARBA" id="ARBA00022801"/>
    </source>
</evidence>
<accession>A0ABY4YIP3</accession>
<dbReference type="PANTHER" id="PTHR47053:SF1">
    <property type="entry name" value="MUREIN DD-ENDOPEPTIDASE MEPH-RELATED"/>
    <property type="match status" value="1"/>
</dbReference>
<dbReference type="EMBL" id="CP099490">
    <property type="protein sequence ID" value="USQ76203.1"/>
    <property type="molecule type" value="Genomic_DNA"/>
</dbReference>
<dbReference type="PANTHER" id="PTHR47053">
    <property type="entry name" value="MUREIN DD-ENDOPEPTIDASE MEPH-RELATED"/>
    <property type="match status" value="1"/>
</dbReference>
<dbReference type="InterPro" id="IPR051202">
    <property type="entry name" value="Peptidase_C40"/>
</dbReference>
<evidence type="ECO:0000256" key="2">
    <source>
        <dbReference type="ARBA" id="ARBA00022670"/>
    </source>
</evidence>
<evidence type="ECO:0000256" key="5">
    <source>
        <dbReference type="SAM" id="SignalP"/>
    </source>
</evidence>
<dbReference type="RefSeq" id="WP_252620898.1">
    <property type="nucleotide sequence ID" value="NZ_CP099490.1"/>
</dbReference>
<keyword evidence="4" id="KW-0788">Thiol protease</keyword>
<evidence type="ECO:0000256" key="4">
    <source>
        <dbReference type="ARBA" id="ARBA00022807"/>
    </source>
</evidence>
<proteinExistence type="inferred from homology"/>
<gene>
    <name evidence="7" type="ORF">NF557_16695</name>
</gene>